<dbReference type="Gene3D" id="2.60.40.1220">
    <property type="match status" value="1"/>
</dbReference>
<evidence type="ECO:0000256" key="1">
    <source>
        <dbReference type="ARBA" id="ARBA00022729"/>
    </source>
</evidence>
<keyword evidence="4" id="KW-1185">Reference proteome</keyword>
<evidence type="ECO:0000259" key="2">
    <source>
        <dbReference type="Pfam" id="PF13205"/>
    </source>
</evidence>
<reference evidence="3 4" key="1">
    <citation type="submission" date="2019-09" db="EMBL/GenBank/DDBJ databases">
        <title>Genome sequence of Clostridium sp. EA1.</title>
        <authorList>
            <person name="Poehlein A."/>
            <person name="Bengelsdorf F.R."/>
            <person name="Daniel R."/>
        </authorList>
    </citation>
    <scope>NUCLEOTIDE SEQUENCE [LARGE SCALE GENOMIC DNA]</scope>
    <source>
        <strain evidence="3 4">EA1</strain>
    </source>
</reference>
<dbReference type="NCBIfam" id="TIGR01603">
    <property type="entry name" value="maj_tail_phi13"/>
    <property type="match status" value="1"/>
</dbReference>
<dbReference type="InterPro" id="IPR014755">
    <property type="entry name" value="Cu-Rt/internalin_Ig-like"/>
</dbReference>
<keyword evidence="1" id="KW-0732">Signal</keyword>
<comment type="caution">
    <text evidence="3">The sequence shown here is derived from an EMBL/GenBank/DDBJ whole genome shotgun (WGS) entry which is preliminary data.</text>
</comment>
<dbReference type="InterPro" id="IPR006490">
    <property type="entry name" value="Maj_tail_phi13"/>
</dbReference>
<dbReference type="OrthoDB" id="3078218at2"/>
<evidence type="ECO:0000313" key="4">
    <source>
        <dbReference type="Proteomes" id="UP000469440"/>
    </source>
</evidence>
<name>A0A6N8I089_9FIRM</name>
<dbReference type="EMBL" id="VWXL01000052">
    <property type="protein sequence ID" value="MVB11180.1"/>
    <property type="molecule type" value="Genomic_DNA"/>
</dbReference>
<gene>
    <name evidence="3" type="ORF">CAFE_18880</name>
</gene>
<sequence length="301" mass="32619">MEKKYGEFVGVDEVHAAIVKEDSEAAYRAETPEYLAPAAEVSSEVSTNNKTTYYDNVPGFNYNTEGVTTITLTLSGVPAKMAAKYLGKHYDESTGRVLDTGLLNPPDTALSFRFNKGADDYRYYQYLKGNFTGGTEDAESKSDDVSEHTYEMTYTAIVTTHKWPIDNKKKGIKRIFGDTDDAAFTADDSWFEQVQTPDTAPKPAELQMTDSIPADNATGVAADSDITLTMNNPISSITATLLDANLASVNITASLDPTKKIITIHPAAVLTAATAYSLVAGEIKDVYGHSIKNTVITFTTA</sequence>
<feature type="domain" description="SbsA Ig-like" evidence="2">
    <location>
        <begin position="206"/>
        <end position="300"/>
    </location>
</feature>
<accession>A0A6N8I089</accession>
<dbReference type="InterPro" id="IPR032812">
    <property type="entry name" value="SbsA_Ig"/>
</dbReference>
<dbReference type="Proteomes" id="UP000469440">
    <property type="component" value="Unassembled WGS sequence"/>
</dbReference>
<organism evidence="3 4">
    <name type="scientific">Caproicibacter fermentans</name>
    <dbReference type="NCBI Taxonomy" id="2576756"/>
    <lineage>
        <taxon>Bacteria</taxon>
        <taxon>Bacillati</taxon>
        <taxon>Bacillota</taxon>
        <taxon>Clostridia</taxon>
        <taxon>Eubacteriales</taxon>
        <taxon>Acutalibacteraceae</taxon>
        <taxon>Caproicibacter</taxon>
    </lineage>
</organism>
<dbReference type="AlphaFoldDB" id="A0A6N8I089"/>
<proteinExistence type="predicted"/>
<dbReference type="RefSeq" id="WP_156990503.1">
    <property type="nucleotide sequence ID" value="NZ_VWXL01000052.1"/>
</dbReference>
<dbReference type="Pfam" id="PF13205">
    <property type="entry name" value="Big_5"/>
    <property type="match status" value="1"/>
</dbReference>
<evidence type="ECO:0000313" key="3">
    <source>
        <dbReference type="EMBL" id="MVB11180.1"/>
    </source>
</evidence>
<protein>
    <submittedName>
        <fullName evidence="3">Bacterial Ig-like domain protein</fullName>
    </submittedName>
</protein>